<evidence type="ECO:0000313" key="2">
    <source>
        <dbReference type="EMBL" id="QJI02822.1"/>
    </source>
</evidence>
<gene>
    <name evidence="2" type="ORF">TM448B03686_0014</name>
</gene>
<sequence length="106" mass="12014">MTNYSIGAAFERKTIHQLMEQGAISVVRAAGSKSYGKGKIDLVAFFKDKVWLIQCKRHGLISQEEKKLGFELGESLPYACSILAYYKGGLYFTEFKDFFIKDSLEN</sequence>
<dbReference type="AlphaFoldDB" id="A0A6M3XY92"/>
<dbReference type="Gene3D" id="3.40.1350.10">
    <property type="match status" value="1"/>
</dbReference>
<name>A0A6M3XY92_9ZZZZ</name>
<protein>
    <submittedName>
        <fullName evidence="2">Putative holliday junction resolvase</fullName>
    </submittedName>
</protein>
<proteinExistence type="predicted"/>
<accession>A0A6M3XY92</accession>
<evidence type="ECO:0000256" key="1">
    <source>
        <dbReference type="ARBA" id="ARBA00029354"/>
    </source>
</evidence>
<dbReference type="SUPFAM" id="SSF52980">
    <property type="entry name" value="Restriction endonuclease-like"/>
    <property type="match status" value="1"/>
</dbReference>
<dbReference type="InterPro" id="IPR002732">
    <property type="entry name" value="Hjc"/>
</dbReference>
<organism evidence="2">
    <name type="scientific">viral metagenome</name>
    <dbReference type="NCBI Taxonomy" id="1070528"/>
    <lineage>
        <taxon>unclassified sequences</taxon>
        <taxon>metagenomes</taxon>
        <taxon>organismal metagenomes</taxon>
    </lineage>
</organism>
<dbReference type="Pfam" id="PF01870">
    <property type="entry name" value="Hjc"/>
    <property type="match status" value="1"/>
</dbReference>
<dbReference type="GO" id="GO:0008821">
    <property type="term" value="F:crossover junction DNA endonuclease activity"/>
    <property type="evidence" value="ECO:0007669"/>
    <property type="project" value="UniProtKB-EC"/>
</dbReference>
<dbReference type="EMBL" id="MT145033">
    <property type="protein sequence ID" value="QJI02822.1"/>
    <property type="molecule type" value="Genomic_DNA"/>
</dbReference>
<reference evidence="2" key="1">
    <citation type="submission" date="2020-03" db="EMBL/GenBank/DDBJ databases">
        <title>The deep terrestrial virosphere.</title>
        <authorList>
            <person name="Holmfeldt K."/>
            <person name="Nilsson E."/>
            <person name="Simone D."/>
            <person name="Lopez-Fernandez M."/>
            <person name="Wu X."/>
            <person name="de Brujin I."/>
            <person name="Lundin D."/>
            <person name="Andersson A."/>
            <person name="Bertilsson S."/>
            <person name="Dopson M."/>
        </authorList>
    </citation>
    <scope>NUCLEOTIDE SEQUENCE</scope>
    <source>
        <strain evidence="2">TM448B03686</strain>
    </source>
</reference>
<dbReference type="GO" id="GO:0003676">
    <property type="term" value="F:nucleic acid binding"/>
    <property type="evidence" value="ECO:0007669"/>
    <property type="project" value="InterPro"/>
</dbReference>
<comment type="catalytic activity">
    <reaction evidence="1">
        <text>Endonucleolytic cleavage at a junction such as a reciprocal single-stranded crossover between two homologous DNA duplexes (Holliday junction).</text>
        <dbReference type="EC" id="3.1.21.10"/>
    </reaction>
</comment>
<dbReference type="InterPro" id="IPR011335">
    <property type="entry name" value="Restrct_endonuc-II-like"/>
</dbReference>
<dbReference type="InterPro" id="IPR011856">
    <property type="entry name" value="tRNA_endonuc-like_dom_sf"/>
</dbReference>